<feature type="signal peptide" evidence="1">
    <location>
        <begin position="1"/>
        <end position="22"/>
    </location>
</feature>
<dbReference type="OrthoDB" id="191143at2"/>
<sequence length="291" mass="32226">MKKVCGSLGALFAALLSQPVYALEFSPGDYEMLPADKSLLLAYFQYAHSDAYFSQGNKQQGDYRLRTEASLLRFIHAFRPQENISIEPQMILPLIKASALGDASALGESSGMGDIILGVPFKFDLAGAGVNIVSLAPFIYLPSGAYDNEKSVNAGENRWRYLLQGVWIHHFSDSWAFETGADVSWVSRNNEYGADKATLKQTPRYEYQAYLRYNLTPATQFGIGGGWITGAQSSINGQDQHDKLDSTYMRISASHFITPKMQLQVSGGRDLSVEQGFRQDTSISLRLGFLF</sequence>
<dbReference type="Pfam" id="PF13557">
    <property type="entry name" value="Phenol_MetA_deg"/>
    <property type="match status" value="1"/>
</dbReference>
<dbReference type="InterPro" id="IPR025737">
    <property type="entry name" value="FApF"/>
</dbReference>
<evidence type="ECO:0000256" key="1">
    <source>
        <dbReference type="SAM" id="SignalP"/>
    </source>
</evidence>
<protein>
    <submittedName>
        <fullName evidence="2">Phenol degradation protein meta</fullName>
    </submittedName>
</protein>
<gene>
    <name evidence="2" type="ORF">AWC35_07530</name>
</gene>
<proteinExistence type="predicted"/>
<evidence type="ECO:0000313" key="3">
    <source>
        <dbReference type="Proteomes" id="UP000217182"/>
    </source>
</evidence>
<organism evidence="2 3">
    <name type="scientific">Gibbsiella quercinecans</name>
    <dbReference type="NCBI Taxonomy" id="929813"/>
    <lineage>
        <taxon>Bacteria</taxon>
        <taxon>Pseudomonadati</taxon>
        <taxon>Pseudomonadota</taxon>
        <taxon>Gammaproteobacteria</taxon>
        <taxon>Enterobacterales</taxon>
        <taxon>Yersiniaceae</taxon>
        <taxon>Gibbsiella</taxon>
    </lineage>
</organism>
<keyword evidence="1" id="KW-0732">Signal</keyword>
<dbReference type="AlphaFoldDB" id="A0A250AZ39"/>
<accession>A0A250AZ39</accession>
<dbReference type="EMBL" id="CP014136">
    <property type="protein sequence ID" value="ATA19209.1"/>
    <property type="molecule type" value="Genomic_DNA"/>
</dbReference>
<reference evidence="2 3" key="1">
    <citation type="submission" date="2016-01" db="EMBL/GenBank/DDBJ databases">
        <authorList>
            <person name="Oliw E.H."/>
        </authorList>
    </citation>
    <scope>NUCLEOTIDE SEQUENCE [LARGE SCALE GENOMIC DNA]</scope>
    <source>
        <strain evidence="2 3">FRB97</strain>
    </source>
</reference>
<dbReference type="RefSeq" id="WP_095845815.1">
    <property type="nucleotide sequence ID" value="NZ_CP014136.1"/>
</dbReference>
<evidence type="ECO:0000313" key="2">
    <source>
        <dbReference type="EMBL" id="ATA19209.1"/>
    </source>
</evidence>
<feature type="chain" id="PRO_5012241987" evidence="1">
    <location>
        <begin position="23"/>
        <end position="291"/>
    </location>
</feature>
<keyword evidence="3" id="KW-1185">Reference proteome</keyword>
<name>A0A250AZ39_9GAMM</name>
<dbReference type="Proteomes" id="UP000217182">
    <property type="component" value="Chromosome"/>
</dbReference>
<dbReference type="KEGG" id="gqu:AWC35_07530"/>